<evidence type="ECO:0000256" key="1">
    <source>
        <dbReference type="SAM" id="Phobius"/>
    </source>
</evidence>
<gene>
    <name evidence="2" type="ORF">K933_08737</name>
</gene>
<keyword evidence="1" id="KW-0812">Transmembrane</keyword>
<reference evidence="2 3" key="1">
    <citation type="journal article" date="2013" name="Genome Announc.">
        <title>Draft Genome Sequence of 'Candidatus Halobonum tyrrellensis' Strain G22, Isolated from the Hypersaline Waters of Lake Tyrrell, Australia.</title>
        <authorList>
            <person name="Ugalde J.A."/>
            <person name="Narasingarao P."/>
            <person name="Kuo S."/>
            <person name="Podell S."/>
            <person name="Allen E.E."/>
        </authorList>
    </citation>
    <scope>NUCLEOTIDE SEQUENCE [LARGE SCALE GENOMIC DNA]</scope>
    <source>
        <strain evidence="2 3">G22</strain>
    </source>
</reference>
<feature type="transmembrane region" description="Helical" evidence="1">
    <location>
        <begin position="143"/>
        <end position="167"/>
    </location>
</feature>
<dbReference type="STRING" id="1324957.K933_08737"/>
<accession>V4HEL1</accession>
<protein>
    <submittedName>
        <fullName evidence="2">Membrane-bound metal-dependent hydrolase</fullName>
    </submittedName>
</protein>
<dbReference type="Pfam" id="PF04307">
    <property type="entry name" value="YdjM"/>
    <property type="match status" value="1"/>
</dbReference>
<name>V4HEL1_9EURY</name>
<keyword evidence="2" id="KW-0378">Hydrolase</keyword>
<dbReference type="AlphaFoldDB" id="V4HEL1"/>
<feature type="transmembrane region" description="Helical" evidence="1">
    <location>
        <begin position="65"/>
        <end position="89"/>
    </location>
</feature>
<keyword evidence="1" id="KW-1133">Transmembrane helix</keyword>
<dbReference type="eggNOG" id="arCOG01744">
    <property type="taxonomic scope" value="Archaea"/>
</dbReference>
<organism evidence="2 3">
    <name type="scientific">Candidatus Halobonum tyrrellensis G22</name>
    <dbReference type="NCBI Taxonomy" id="1324957"/>
    <lineage>
        <taxon>Archaea</taxon>
        <taxon>Methanobacteriati</taxon>
        <taxon>Methanobacteriota</taxon>
        <taxon>Stenosarchaea group</taxon>
        <taxon>Halobacteria</taxon>
        <taxon>Halobacteriales</taxon>
        <taxon>Haloferacaceae</taxon>
        <taxon>Candidatus Halobonum</taxon>
    </lineage>
</organism>
<feature type="transmembrane region" description="Helical" evidence="1">
    <location>
        <begin position="188"/>
        <end position="208"/>
    </location>
</feature>
<dbReference type="EMBL" id="ASGZ01000028">
    <property type="protein sequence ID" value="ESP88533.1"/>
    <property type="molecule type" value="Genomic_DNA"/>
</dbReference>
<dbReference type="GO" id="GO:0016787">
    <property type="term" value="F:hydrolase activity"/>
    <property type="evidence" value="ECO:0007669"/>
    <property type="project" value="UniProtKB-KW"/>
</dbReference>
<dbReference type="Proteomes" id="UP000017840">
    <property type="component" value="Unassembled WGS sequence"/>
</dbReference>
<keyword evidence="3" id="KW-1185">Reference proteome</keyword>
<proteinExistence type="predicted"/>
<feature type="transmembrane region" description="Helical" evidence="1">
    <location>
        <begin position="110"/>
        <end position="131"/>
    </location>
</feature>
<evidence type="ECO:0000313" key="3">
    <source>
        <dbReference type="Proteomes" id="UP000017840"/>
    </source>
</evidence>
<dbReference type="InterPro" id="IPR007404">
    <property type="entry name" value="YdjM-like"/>
</dbReference>
<sequence length="209" mass="21291">MTPGRALAGDWTRAAAEATRRGAPAGGSVIGAETRPASVMCGGGEPAGVYRTGHLGVSLLAFAPVGYWLVSAGFVALAFVTAATMCYLAMLPDVDHRLPGIPHRGPTHSLAFAALVGGAFALVAGGLSRVLSVATPAGLSMAAFGFLVGFGSVFAHLLGDVVTPMGVRFLWPSSRSWSLRLTTADSRVWNGGLFALGVFAVAASTYLAL</sequence>
<keyword evidence="1" id="KW-0472">Membrane</keyword>
<comment type="caution">
    <text evidence="2">The sequence shown here is derived from an EMBL/GenBank/DDBJ whole genome shotgun (WGS) entry which is preliminary data.</text>
</comment>
<evidence type="ECO:0000313" key="2">
    <source>
        <dbReference type="EMBL" id="ESP88533.1"/>
    </source>
</evidence>